<dbReference type="OrthoDB" id="3622772at2"/>
<dbReference type="EMBL" id="LT629758">
    <property type="protein sequence ID" value="SDT74403.1"/>
    <property type="molecule type" value="Genomic_DNA"/>
</dbReference>
<sequence>MSSPLPVTGPAAARLLRADYTVLVTDPQLTVLGDPLHEWSRLQATLRWKEPGSGQIVLPAHNYIRDQLMPGCRIVVIRHVLGRSSVLLAGPMEQRLRERADDGEHGGVGTLTVSFADDTAHLAARVAYPDPTKLPKNQTSDYWTYSGNPEQGMLTLVDTQAGPGALAARRVPKLQVAPFSGIAGTGTIALGPTSDVAPRERLERLTDVLRRMCTLGVGTGHPDSLGFRVRQTQINGADTLLFEPVRSRNLAGDVHFSFAMGNLRYYSFELGAPTLTHPIVGGQGEGVDRFIDEFPTTDPAQLAWGRWEGYVARAGASPRAQLQAAATEALQEAGQSGRLASSAADTVDQRFGVHYSVGDLVSLELDIGETVSAPVQTVSLQAWPTAGEVVGTTIGDQSARYESAWIREMRLMDQRVGTLERYALTAV</sequence>
<proteinExistence type="predicted"/>
<name>A0A1H2CVA2_9ACTN</name>
<evidence type="ECO:0000313" key="2">
    <source>
        <dbReference type="EMBL" id="SDT74403.1"/>
    </source>
</evidence>
<dbReference type="RefSeq" id="WP_092550852.1">
    <property type="nucleotide sequence ID" value="NZ_BOMJ01000003.1"/>
</dbReference>
<reference evidence="2 3" key="1">
    <citation type="submission" date="2016-10" db="EMBL/GenBank/DDBJ databases">
        <authorList>
            <person name="de Groot N.N."/>
        </authorList>
    </citation>
    <scope>NUCLEOTIDE SEQUENCE [LARGE SCALE GENOMIC DNA]</scope>
    <source>
        <strain evidence="2 3">DSM 43941</strain>
    </source>
</reference>
<evidence type="ECO:0000259" key="1">
    <source>
        <dbReference type="Pfam" id="PF14594"/>
    </source>
</evidence>
<feature type="domain" description="Gp28/Gp37-like" evidence="1">
    <location>
        <begin position="22"/>
        <end position="396"/>
    </location>
</feature>
<dbReference type="Pfam" id="PF14594">
    <property type="entry name" value="Sipho_Gp37"/>
    <property type="match status" value="1"/>
</dbReference>
<dbReference type="AlphaFoldDB" id="A0A1H2CVA2"/>
<protein>
    <submittedName>
        <fullName evidence="2">Virus ReqiPepy6 Gp37-like protein</fullName>
    </submittedName>
</protein>
<dbReference type="Proteomes" id="UP000198688">
    <property type="component" value="Chromosome I"/>
</dbReference>
<organism evidence="2 3">
    <name type="scientific">Actinoplanes derwentensis</name>
    <dbReference type="NCBI Taxonomy" id="113562"/>
    <lineage>
        <taxon>Bacteria</taxon>
        <taxon>Bacillati</taxon>
        <taxon>Actinomycetota</taxon>
        <taxon>Actinomycetes</taxon>
        <taxon>Micromonosporales</taxon>
        <taxon>Micromonosporaceae</taxon>
        <taxon>Actinoplanes</taxon>
    </lineage>
</organism>
<accession>A0A1H2CVA2</accession>
<keyword evidence="3" id="KW-1185">Reference proteome</keyword>
<dbReference type="STRING" id="113562.SAMN04489716_6971"/>
<dbReference type="InterPro" id="IPR029432">
    <property type="entry name" value="Gp28/Gp37-like_dom"/>
</dbReference>
<evidence type="ECO:0000313" key="3">
    <source>
        <dbReference type="Proteomes" id="UP000198688"/>
    </source>
</evidence>
<gene>
    <name evidence="2" type="ORF">SAMN04489716_6971</name>
</gene>